<accession>A0A9W8LTE9</accession>
<feature type="region of interest" description="Disordered" evidence="5">
    <location>
        <begin position="87"/>
        <end position="107"/>
    </location>
</feature>
<evidence type="ECO:0000313" key="9">
    <source>
        <dbReference type="Proteomes" id="UP001140094"/>
    </source>
</evidence>
<feature type="domain" description="Xrn1 N-terminal" evidence="6">
    <location>
        <begin position="1"/>
        <end position="203"/>
    </location>
</feature>
<dbReference type="AlphaFoldDB" id="A0A9W8LTE9"/>
<name>A0A9W8LTE9_9FUNG</name>
<organism evidence="8 9">
    <name type="scientific">Coemansia guatemalensis</name>
    <dbReference type="NCBI Taxonomy" id="2761395"/>
    <lineage>
        <taxon>Eukaryota</taxon>
        <taxon>Fungi</taxon>
        <taxon>Fungi incertae sedis</taxon>
        <taxon>Zoopagomycota</taxon>
        <taxon>Kickxellomycotina</taxon>
        <taxon>Kickxellomycetes</taxon>
        <taxon>Kickxellales</taxon>
        <taxon>Kickxellaceae</taxon>
        <taxon>Coemansia</taxon>
    </lineage>
</organism>
<keyword evidence="2" id="KW-0378">Hydrolase</keyword>
<dbReference type="InterPro" id="IPR004859">
    <property type="entry name" value="Xrn1_N"/>
</dbReference>
<protein>
    <submittedName>
        <fullName evidence="8">Exonuclease II Exo2</fullName>
    </submittedName>
</protein>
<dbReference type="Pfam" id="PF03159">
    <property type="entry name" value="XRN_N"/>
    <property type="match status" value="1"/>
</dbReference>
<dbReference type="GO" id="GO:0005634">
    <property type="term" value="C:nucleus"/>
    <property type="evidence" value="ECO:0007669"/>
    <property type="project" value="TreeGrafter"/>
</dbReference>
<evidence type="ECO:0000256" key="4">
    <source>
        <dbReference type="ARBA" id="ARBA00038299"/>
    </source>
</evidence>
<keyword evidence="1" id="KW-0540">Nuclease</keyword>
<evidence type="ECO:0000256" key="3">
    <source>
        <dbReference type="ARBA" id="ARBA00022839"/>
    </source>
</evidence>
<dbReference type="GO" id="GO:0000956">
    <property type="term" value="P:nuclear-transcribed mRNA catabolic process"/>
    <property type="evidence" value="ECO:0007669"/>
    <property type="project" value="TreeGrafter"/>
</dbReference>
<dbReference type="Gene3D" id="3.40.50.12390">
    <property type="match status" value="1"/>
</dbReference>
<dbReference type="PANTHER" id="PTHR12341">
    <property type="entry name" value="5'-&gt;3' EXORIBONUCLEASE"/>
    <property type="match status" value="1"/>
</dbReference>
<feature type="domain" description="Xrn1 helical" evidence="7">
    <location>
        <begin position="233"/>
        <end position="348"/>
    </location>
</feature>
<evidence type="ECO:0000259" key="7">
    <source>
        <dbReference type="Pfam" id="PF17846"/>
    </source>
</evidence>
<comment type="similarity">
    <text evidence="4">Belongs to the 5'-3' exonuclease family.</text>
</comment>
<dbReference type="Proteomes" id="UP001140094">
    <property type="component" value="Unassembled WGS sequence"/>
</dbReference>
<evidence type="ECO:0000256" key="5">
    <source>
        <dbReference type="SAM" id="MobiDB-lite"/>
    </source>
</evidence>
<keyword evidence="3 8" id="KW-0269">Exonuclease</keyword>
<dbReference type="EMBL" id="JANBUO010000097">
    <property type="protein sequence ID" value="KAJ2807597.1"/>
    <property type="molecule type" value="Genomic_DNA"/>
</dbReference>
<proteinExistence type="inferred from homology"/>
<feature type="region of interest" description="Disordered" evidence="5">
    <location>
        <begin position="346"/>
        <end position="368"/>
    </location>
</feature>
<keyword evidence="9" id="KW-1185">Reference proteome</keyword>
<dbReference type="PANTHER" id="PTHR12341:SF7">
    <property type="entry name" value="5'-3' EXORIBONUCLEASE 1"/>
    <property type="match status" value="1"/>
</dbReference>
<evidence type="ECO:0000313" key="8">
    <source>
        <dbReference type="EMBL" id="KAJ2807597.1"/>
    </source>
</evidence>
<dbReference type="InterPro" id="IPR041412">
    <property type="entry name" value="Xrn1_helical"/>
</dbReference>
<reference evidence="8" key="1">
    <citation type="submission" date="2022-07" db="EMBL/GenBank/DDBJ databases">
        <title>Phylogenomic reconstructions and comparative analyses of Kickxellomycotina fungi.</title>
        <authorList>
            <person name="Reynolds N.K."/>
            <person name="Stajich J.E."/>
            <person name="Barry K."/>
            <person name="Grigoriev I.V."/>
            <person name="Crous P."/>
            <person name="Smith M.E."/>
        </authorList>
    </citation>
    <scope>NUCLEOTIDE SEQUENCE</scope>
    <source>
        <strain evidence="8">NRRL 1565</strain>
    </source>
</reference>
<dbReference type="GO" id="GO:0003723">
    <property type="term" value="F:RNA binding"/>
    <property type="evidence" value="ECO:0007669"/>
    <property type="project" value="TreeGrafter"/>
</dbReference>
<evidence type="ECO:0000256" key="1">
    <source>
        <dbReference type="ARBA" id="ARBA00022722"/>
    </source>
</evidence>
<dbReference type="InterPro" id="IPR027073">
    <property type="entry name" value="5_3_exoribonuclease"/>
</dbReference>
<evidence type="ECO:0000256" key="2">
    <source>
        <dbReference type="ARBA" id="ARBA00022801"/>
    </source>
</evidence>
<comment type="caution">
    <text evidence="8">The sequence shown here is derived from an EMBL/GenBank/DDBJ whole genome shotgun (WGS) entry which is preliminary data.</text>
</comment>
<dbReference type="GO" id="GO:0004534">
    <property type="term" value="F:5'-3' RNA exonuclease activity"/>
    <property type="evidence" value="ECO:0007669"/>
    <property type="project" value="UniProtKB-ARBA"/>
</dbReference>
<dbReference type="Pfam" id="PF17846">
    <property type="entry name" value="XRN_M"/>
    <property type="match status" value="1"/>
</dbReference>
<gene>
    <name evidence="8" type="primary">exo2_1</name>
    <name evidence="8" type="ORF">H4R20_001226</name>
</gene>
<dbReference type="OrthoDB" id="372487at2759"/>
<sequence>MGVPGLYRYLQQHFPSACTTATRLDTAAQTLFVDLNGTIHRAARQSNGRVGPILSAINDIVGLVRPTQLLFLAIDGVPPRIKERLQRERRARPDSNTQLRGAGGGSRFQSYMVTPGTQWMRTLEARIRELVGTKRNEGRWGDGLRVILSGTRAPGEGEHKIFDCLRQQQQQDSGGRHIVWSGDADSLFLALASRVPRIFVVNERHMEVPTYSVTDIDMLRTQLVSRFAPGHEDSTRAADDLVFLALLAGNDFLPPLALLGASTDAGGISELWALYQQIGLAPGEYLHDRGCINTTAMLRLLRLLVQRVEDRHFRRYIAATSLGARVSTMMARHSRWAAYSCDSSTALPSDKPQAVSRRAQQQQQQQQPPPLVCLGRVADLAECRGVAQGPGAQPIGSRQPHFLAKGQWRVDESVLALDGRPLVSIAMLLPLQWIATEARASQSTTAAVASFARMSAEQLRWLRLAAEALGQRLQTSPAPTRPSADARGMVELRLIRQAPPPDKPLGGVECGSLAVVSNDAWDMLLADAQTQQQCDTAMADWSAVMYGPHASATARTRLCNNYALALAWTAQYYFGTGVGSWTFAWPDDINISAGVAPLPSDLLEYVERKLDDGQWPAIQTDKEDMYESSLPLPHEHMLCVLPADATVHSDIADLRLAKLLFDAQYSETARAQVRLETDTTETPQVEIWL</sequence>
<evidence type="ECO:0000259" key="6">
    <source>
        <dbReference type="Pfam" id="PF03159"/>
    </source>
</evidence>